<dbReference type="PROSITE" id="PS51318">
    <property type="entry name" value="TAT"/>
    <property type="match status" value="1"/>
</dbReference>
<comment type="caution">
    <text evidence="6">The sequence shown here is derived from an EMBL/GenBank/DDBJ whole genome shotgun (WGS) entry which is preliminary data.</text>
</comment>
<protein>
    <recommendedName>
        <fullName evidence="5">4Fe-4S ferredoxin-type domain-containing protein</fullName>
    </recommendedName>
</protein>
<dbReference type="PANTHER" id="PTHR43312:SF2">
    <property type="entry name" value="OXIDOREDUCTASE"/>
    <property type="match status" value="1"/>
</dbReference>
<feature type="transmembrane region" description="Helical" evidence="4">
    <location>
        <begin position="12"/>
        <end position="30"/>
    </location>
</feature>
<keyword evidence="4" id="KW-0472">Membrane</keyword>
<dbReference type="PROSITE" id="PS51257">
    <property type="entry name" value="PROKAR_LIPOPROTEIN"/>
    <property type="match status" value="1"/>
</dbReference>
<dbReference type="EMBL" id="JACIEP010000001">
    <property type="protein sequence ID" value="MBB4034258.1"/>
    <property type="molecule type" value="Genomic_DNA"/>
</dbReference>
<keyword evidence="7" id="KW-1185">Reference proteome</keyword>
<keyword evidence="1" id="KW-0479">Metal-binding</keyword>
<keyword evidence="4" id="KW-0812">Transmembrane</keyword>
<dbReference type="RefSeq" id="WP_183305218.1">
    <property type="nucleotide sequence ID" value="NZ_JACIEP010000001.1"/>
</dbReference>
<keyword evidence="4" id="KW-1133">Transmembrane helix</keyword>
<dbReference type="InterPro" id="IPR023210">
    <property type="entry name" value="NADP_OxRdtase_dom"/>
</dbReference>
<dbReference type="SUPFAM" id="SSF46548">
    <property type="entry name" value="alpha-helical ferredoxin"/>
    <property type="match status" value="1"/>
</dbReference>
<dbReference type="Pfam" id="PF00248">
    <property type="entry name" value="Aldo_ket_red"/>
    <property type="match status" value="1"/>
</dbReference>
<dbReference type="InterPro" id="IPR017900">
    <property type="entry name" value="4Fe4S_Fe_S_CS"/>
</dbReference>
<gene>
    <name evidence="6" type="ORF">GGR21_000143</name>
</gene>
<dbReference type="GO" id="GO:0051536">
    <property type="term" value="F:iron-sulfur cluster binding"/>
    <property type="evidence" value="ECO:0007669"/>
    <property type="project" value="UniProtKB-KW"/>
</dbReference>
<dbReference type="Gene3D" id="3.20.20.100">
    <property type="entry name" value="NADP-dependent oxidoreductase domain"/>
    <property type="match status" value="1"/>
</dbReference>
<name>A0A840CJR5_9BACT</name>
<evidence type="ECO:0000256" key="4">
    <source>
        <dbReference type="SAM" id="Phobius"/>
    </source>
</evidence>
<dbReference type="AlphaFoldDB" id="A0A840CJR5"/>
<reference evidence="6 7" key="1">
    <citation type="submission" date="2020-08" db="EMBL/GenBank/DDBJ databases">
        <title>Genomic Encyclopedia of Type Strains, Phase IV (KMG-IV): sequencing the most valuable type-strain genomes for metagenomic binning, comparative biology and taxonomic classification.</title>
        <authorList>
            <person name="Goeker M."/>
        </authorList>
    </citation>
    <scope>NUCLEOTIDE SEQUENCE [LARGE SCALE GENOMIC DNA]</scope>
    <source>
        <strain evidence="6 7">DSM 104969</strain>
    </source>
</reference>
<dbReference type="CDD" id="cd19096">
    <property type="entry name" value="AKR_Fe-S_oxidoreductase"/>
    <property type="match status" value="1"/>
</dbReference>
<evidence type="ECO:0000256" key="3">
    <source>
        <dbReference type="ARBA" id="ARBA00023014"/>
    </source>
</evidence>
<evidence type="ECO:0000313" key="6">
    <source>
        <dbReference type="EMBL" id="MBB4034258.1"/>
    </source>
</evidence>
<dbReference type="Proteomes" id="UP000555103">
    <property type="component" value="Unassembled WGS sequence"/>
</dbReference>
<feature type="domain" description="4Fe-4S ferredoxin-type" evidence="5">
    <location>
        <begin position="417"/>
        <end position="446"/>
    </location>
</feature>
<keyword evidence="3" id="KW-0411">Iron-sulfur</keyword>
<dbReference type="InterPro" id="IPR017896">
    <property type="entry name" value="4Fe4S_Fe-S-bd"/>
</dbReference>
<dbReference type="Pfam" id="PF13187">
    <property type="entry name" value="Fer4_9"/>
    <property type="match status" value="1"/>
</dbReference>
<accession>A0A840CJR5</accession>
<keyword evidence="2" id="KW-0408">Iron</keyword>
<dbReference type="PROSITE" id="PS00198">
    <property type="entry name" value="4FE4S_FER_1"/>
    <property type="match status" value="1"/>
</dbReference>
<organism evidence="6 7">
    <name type="scientific">Dysgonomonas hofstadii</name>
    <dbReference type="NCBI Taxonomy" id="637886"/>
    <lineage>
        <taxon>Bacteria</taxon>
        <taxon>Pseudomonadati</taxon>
        <taxon>Bacteroidota</taxon>
        <taxon>Bacteroidia</taxon>
        <taxon>Bacteroidales</taxon>
        <taxon>Dysgonomonadaceae</taxon>
        <taxon>Dysgonomonas</taxon>
    </lineage>
</organism>
<dbReference type="InterPro" id="IPR036812">
    <property type="entry name" value="NAD(P)_OxRdtase_dom_sf"/>
</dbReference>
<dbReference type="InterPro" id="IPR053135">
    <property type="entry name" value="AKR2_Oxidoreductase"/>
</dbReference>
<evidence type="ECO:0000259" key="5">
    <source>
        <dbReference type="PROSITE" id="PS51379"/>
    </source>
</evidence>
<evidence type="ECO:0000256" key="1">
    <source>
        <dbReference type="ARBA" id="ARBA00022723"/>
    </source>
</evidence>
<dbReference type="GO" id="GO:0046872">
    <property type="term" value="F:metal ion binding"/>
    <property type="evidence" value="ECO:0007669"/>
    <property type="project" value="UniProtKB-KW"/>
</dbReference>
<sequence>MEKKDRNKINRRNFLKIMGTGTVASAAVIYGCKPKNSVSAGGGSLGEVPTDKMTYRTNPHTGDKVSLLGYGCMRWPLRTNTKGEEEVDQDAVNELVDYAIAHGVNYFDTAPVYVRGWSETATGIALKRHPRDKFFIATKMSTHRDVPELRTLEGSVGMYHKSMKDLQVDYLDYYLLHGIGLGGMADFRKRFLDNKLLDFLFRERKAGRIRNLGFSYHGDIEVFDYLLAMDVQWDFAQIQLNYIDWKHASGWNTNAEYLLAELTKKNVPAVIMEPLLGGRLSRVPSQALDIMQQIHPQDTAAKWAFRYAGTPERVLTVLSGMVYMEHLQENIRSYSPLEPLNEEEYKALEQVTEVMLSSDYVQCTECQYCMPCPYGLDIPRVFAHYNRCVSASNILKSSKDDNYKKARKAFLVGYDRSVPKLRQADHCISCGICKPHCPQNIDIPTEMRRVDKYAENLKQEIEF</sequence>
<dbReference type="SUPFAM" id="SSF51430">
    <property type="entry name" value="NAD(P)-linked oxidoreductase"/>
    <property type="match status" value="1"/>
</dbReference>
<dbReference type="PANTHER" id="PTHR43312">
    <property type="entry name" value="D-THREO-ALDOSE 1-DEHYDROGENASE"/>
    <property type="match status" value="1"/>
</dbReference>
<proteinExistence type="predicted"/>
<dbReference type="InterPro" id="IPR006311">
    <property type="entry name" value="TAT_signal"/>
</dbReference>
<evidence type="ECO:0000256" key="2">
    <source>
        <dbReference type="ARBA" id="ARBA00023004"/>
    </source>
</evidence>
<evidence type="ECO:0000313" key="7">
    <source>
        <dbReference type="Proteomes" id="UP000555103"/>
    </source>
</evidence>
<dbReference type="PROSITE" id="PS51379">
    <property type="entry name" value="4FE4S_FER_2"/>
    <property type="match status" value="1"/>
</dbReference>